<dbReference type="Proteomes" id="UP000663828">
    <property type="component" value="Unassembled WGS sequence"/>
</dbReference>
<dbReference type="SUPFAM" id="SSF56112">
    <property type="entry name" value="Protein kinase-like (PK-like)"/>
    <property type="match status" value="1"/>
</dbReference>
<evidence type="ECO:0000256" key="7">
    <source>
        <dbReference type="SAM" id="MobiDB-lite"/>
    </source>
</evidence>
<dbReference type="PROSITE" id="PS00108">
    <property type="entry name" value="PROTEIN_KINASE_ST"/>
    <property type="match status" value="1"/>
</dbReference>
<feature type="compositionally biased region" description="Basic and acidic residues" evidence="7">
    <location>
        <begin position="71"/>
        <end position="81"/>
    </location>
</feature>
<accession>A0A813XQH7</accession>
<name>A0A813XQH7_ADIRI</name>
<dbReference type="EMBL" id="CAJNOR010000306">
    <property type="protein sequence ID" value="CAF0874850.1"/>
    <property type="molecule type" value="Genomic_DNA"/>
</dbReference>
<evidence type="ECO:0000313" key="9">
    <source>
        <dbReference type="EMBL" id="CAF0874850.1"/>
    </source>
</evidence>
<dbReference type="InterPro" id="IPR000719">
    <property type="entry name" value="Prot_kinase_dom"/>
</dbReference>
<evidence type="ECO:0000259" key="8">
    <source>
        <dbReference type="PROSITE" id="PS50011"/>
    </source>
</evidence>
<dbReference type="SMART" id="SM00220">
    <property type="entry name" value="S_TKc"/>
    <property type="match status" value="1"/>
</dbReference>
<gene>
    <name evidence="10" type="ORF">EDS130_LOCUS24597</name>
    <name evidence="9" type="ORF">XAT740_LOCUS6685</name>
</gene>
<feature type="domain" description="Protein kinase" evidence="8">
    <location>
        <begin position="169"/>
        <end position="429"/>
    </location>
</feature>
<evidence type="ECO:0000256" key="1">
    <source>
        <dbReference type="ARBA" id="ARBA00022679"/>
    </source>
</evidence>
<dbReference type="PROSITE" id="PS50011">
    <property type="entry name" value="PROTEIN_KINASE_DOM"/>
    <property type="match status" value="1"/>
</dbReference>
<dbReference type="OrthoDB" id="2914378at2759"/>
<comment type="similarity">
    <text evidence="5">Belongs to the protein kinase superfamily. STE Ser/Thr protein kinase family. MAP kinase kinase subfamily.</text>
</comment>
<evidence type="ECO:0000256" key="6">
    <source>
        <dbReference type="ARBA" id="ARBA00038999"/>
    </source>
</evidence>
<evidence type="ECO:0000313" key="11">
    <source>
        <dbReference type="Proteomes" id="UP000663828"/>
    </source>
</evidence>
<dbReference type="PANTHER" id="PTHR48013:SF11">
    <property type="entry name" value="LICORNE"/>
    <property type="match status" value="1"/>
</dbReference>
<sequence length="461" mass="52192">MVQTSTDSHDDEKPVQAQVDHPTDSISTDFYALCDQKENRPPEPSDSDTTEIDKGICSTPAPRSNPIIASDESRDVTEESSQRLSTLPVSSTVAPSYGSLQTSRESEQRSVVQKKTKCRRTIPLKYGIPPTECEPKCNNLSDCVAKLLKISIQSEGYYPIMLEHIHIIRQFDKVDDRGYFGSIIYFVLHESAKTRIAAKRVPYSENKDKLLSIHAELSVLEATRTDKSDYIVGYFCTLRDFKFNSVYFCMEQMDTSLKKFNETMHSKVKLTSQQLELFVRRCAYNIIMGLAFLESKGFVHRDIKPDNILINRNCAIKLADFGVSGHLTTNEYEFDSRAGTNLYWPPDVQQCSTQSDMWALGISLLEIILGKHPITTWPPPPAASDINTWKRIVPETISDDLKEFLLQLLNKEATLPPPSYEHIISTTFIGRMSPDPSEDEIAFVRQVIETSEQRSSPKNRG</sequence>
<dbReference type="Pfam" id="PF00069">
    <property type="entry name" value="Pkinase"/>
    <property type="match status" value="1"/>
</dbReference>
<evidence type="ECO:0000256" key="3">
    <source>
        <dbReference type="ARBA" id="ARBA00022777"/>
    </source>
</evidence>
<dbReference type="Proteomes" id="UP000663852">
    <property type="component" value="Unassembled WGS sequence"/>
</dbReference>
<organism evidence="9 11">
    <name type="scientific">Adineta ricciae</name>
    <name type="common">Rotifer</name>
    <dbReference type="NCBI Taxonomy" id="249248"/>
    <lineage>
        <taxon>Eukaryota</taxon>
        <taxon>Metazoa</taxon>
        <taxon>Spiralia</taxon>
        <taxon>Gnathifera</taxon>
        <taxon>Rotifera</taxon>
        <taxon>Eurotatoria</taxon>
        <taxon>Bdelloidea</taxon>
        <taxon>Adinetida</taxon>
        <taxon>Adinetidae</taxon>
        <taxon>Adineta</taxon>
    </lineage>
</organism>
<evidence type="ECO:0000256" key="5">
    <source>
        <dbReference type="ARBA" id="ARBA00038035"/>
    </source>
</evidence>
<feature type="region of interest" description="Disordered" evidence="7">
    <location>
        <begin position="1"/>
        <end position="112"/>
    </location>
</feature>
<reference evidence="9" key="1">
    <citation type="submission" date="2021-02" db="EMBL/GenBank/DDBJ databases">
        <authorList>
            <person name="Nowell W R."/>
        </authorList>
    </citation>
    <scope>NUCLEOTIDE SEQUENCE</scope>
</reference>
<dbReference type="AlphaFoldDB" id="A0A813XQH7"/>
<keyword evidence="11" id="KW-1185">Reference proteome</keyword>
<comment type="caution">
    <text evidence="9">The sequence shown here is derived from an EMBL/GenBank/DDBJ whole genome shotgun (WGS) entry which is preliminary data.</text>
</comment>
<dbReference type="GO" id="GO:0004708">
    <property type="term" value="F:MAP kinase kinase activity"/>
    <property type="evidence" value="ECO:0007669"/>
    <property type="project" value="UniProtKB-EC"/>
</dbReference>
<evidence type="ECO:0000256" key="4">
    <source>
        <dbReference type="ARBA" id="ARBA00022840"/>
    </source>
</evidence>
<protein>
    <recommendedName>
        <fullName evidence="6">mitogen-activated protein kinase kinase</fullName>
        <ecNumber evidence="6">2.7.12.2</ecNumber>
    </recommendedName>
</protein>
<dbReference type="EMBL" id="CAJNOJ010000140">
    <property type="protein sequence ID" value="CAF1187272.1"/>
    <property type="molecule type" value="Genomic_DNA"/>
</dbReference>
<keyword evidence="4" id="KW-0067">ATP-binding</keyword>
<keyword evidence="1" id="KW-0808">Transferase</keyword>
<proteinExistence type="inferred from homology"/>
<dbReference type="PANTHER" id="PTHR48013">
    <property type="entry name" value="DUAL SPECIFICITY MITOGEN-ACTIVATED PROTEIN KINASE KINASE 5-RELATED"/>
    <property type="match status" value="1"/>
</dbReference>
<dbReference type="GO" id="GO:0051403">
    <property type="term" value="P:stress-activated MAPK cascade"/>
    <property type="evidence" value="ECO:0007669"/>
    <property type="project" value="TreeGrafter"/>
</dbReference>
<dbReference type="Gene3D" id="3.30.200.20">
    <property type="entry name" value="Phosphorylase Kinase, domain 1"/>
    <property type="match status" value="1"/>
</dbReference>
<dbReference type="Gene3D" id="1.10.510.10">
    <property type="entry name" value="Transferase(Phosphotransferase) domain 1"/>
    <property type="match status" value="1"/>
</dbReference>
<evidence type="ECO:0000256" key="2">
    <source>
        <dbReference type="ARBA" id="ARBA00022741"/>
    </source>
</evidence>
<dbReference type="EC" id="2.7.12.2" evidence="6"/>
<keyword evidence="2" id="KW-0547">Nucleotide-binding</keyword>
<keyword evidence="3" id="KW-0418">Kinase</keyword>
<dbReference type="GO" id="GO:0005524">
    <property type="term" value="F:ATP binding"/>
    <property type="evidence" value="ECO:0007669"/>
    <property type="project" value="UniProtKB-KW"/>
</dbReference>
<feature type="compositionally biased region" description="Polar residues" evidence="7">
    <location>
        <begin position="82"/>
        <end position="111"/>
    </location>
</feature>
<evidence type="ECO:0000313" key="10">
    <source>
        <dbReference type="EMBL" id="CAF1187272.1"/>
    </source>
</evidence>
<dbReference type="InterPro" id="IPR008271">
    <property type="entry name" value="Ser/Thr_kinase_AS"/>
</dbReference>
<dbReference type="InterPro" id="IPR011009">
    <property type="entry name" value="Kinase-like_dom_sf"/>
</dbReference>